<proteinExistence type="predicted"/>
<keyword evidence="3" id="KW-1185">Reference proteome</keyword>
<evidence type="ECO:0000256" key="1">
    <source>
        <dbReference type="SAM" id="MobiDB-lite"/>
    </source>
</evidence>
<name>A0AAD9JDJ7_9ANNE</name>
<evidence type="ECO:0000313" key="3">
    <source>
        <dbReference type="Proteomes" id="UP001208570"/>
    </source>
</evidence>
<gene>
    <name evidence="2" type="ORF">LSH36_375g03010</name>
</gene>
<organism evidence="2 3">
    <name type="scientific">Paralvinella palmiformis</name>
    <dbReference type="NCBI Taxonomy" id="53620"/>
    <lineage>
        <taxon>Eukaryota</taxon>
        <taxon>Metazoa</taxon>
        <taxon>Spiralia</taxon>
        <taxon>Lophotrochozoa</taxon>
        <taxon>Annelida</taxon>
        <taxon>Polychaeta</taxon>
        <taxon>Sedentaria</taxon>
        <taxon>Canalipalpata</taxon>
        <taxon>Terebellida</taxon>
        <taxon>Terebelliformia</taxon>
        <taxon>Alvinellidae</taxon>
        <taxon>Paralvinella</taxon>
    </lineage>
</organism>
<evidence type="ECO:0000313" key="2">
    <source>
        <dbReference type="EMBL" id="KAK2151113.1"/>
    </source>
</evidence>
<dbReference type="EMBL" id="JAODUP010000375">
    <property type="protein sequence ID" value="KAK2151113.1"/>
    <property type="molecule type" value="Genomic_DNA"/>
</dbReference>
<reference evidence="2" key="1">
    <citation type="journal article" date="2023" name="Mol. Biol. Evol.">
        <title>Third-Generation Sequencing Reveals the Adaptive Role of the Epigenome in Three Deep-Sea Polychaetes.</title>
        <authorList>
            <person name="Perez M."/>
            <person name="Aroh O."/>
            <person name="Sun Y."/>
            <person name="Lan Y."/>
            <person name="Juniper S.K."/>
            <person name="Young C.R."/>
            <person name="Angers B."/>
            <person name="Qian P.Y."/>
        </authorList>
    </citation>
    <scope>NUCLEOTIDE SEQUENCE</scope>
    <source>
        <strain evidence="2">P08H-3</strain>
    </source>
</reference>
<feature type="region of interest" description="Disordered" evidence="1">
    <location>
        <begin position="269"/>
        <end position="292"/>
    </location>
</feature>
<accession>A0AAD9JDJ7</accession>
<sequence length="1430" mass="161932">MRSGQDVMGMCLSNALRLQWQHPWYAPLEFEIDAGLEQIAQQRWTTVVLGRQICRLFASIGPASDRRWLMRVDGVTWLKNKANPTRGFIDDGDNAVATYRKPAQQKVTLLEIMFGQVANFYSVISRNQLIKSSTSIDTIWQSMRGHLGFQSNSGHLLTYLEPGERAEDLFQRLVAFVDDNLLTTAGGIAHHGEAIPEDEELSPTLENIIILTWLRLLHKDLSRLVKQRCGTELRSRTLASIQPEISQAMDTLLDEVQLTTDACVLKSTNQYTPSRNNNSPHKPSRQHLSNKSGSICKQAGRQANHFLSRCQYLPDDDRKYLTKVCQIAAFDEDNDDDQISTSLPDPPPTINRMVQVKQSPYVNVYYGPDAIQVTLETGADTNMIRLALANNIQAPIKKSTQIAYQDDVEDLDVNVLGGVTFTDCNDITIRTAKHLVILSDGSHVQYGPNVFNSDPSIRRNQAHLLRAPSTSTLWPGEFLELNIPDDASLEGQAALEPRTDADCYSSWLRPVQSFAHVKVTWLPCEVEALGIGAAIKHFSPFILQAHHPVSVLTDSKPYVQAYSKLSRGSFSSSARVATFLAIASRFQALIIENEKQNSLKETLISLCMDLHPLDGPLTVVYTDVAPGFVALVDDSLLGEHHICIEMGCVENSNKNPVEEKAIQELEASSINNQRTSLLNVIKQTLKQRHSRMKTNRQLSEIDASTTDTKDKFDSGVDFLTTVKLAVDKLPEFTTLVSNLRPEQIAEAIAKVVSTVIGEHVPKDCQHFVWIQIFVGSLKHTLELEFKRDFPKSFYHVISRWSNTVHPLISQESLNSSIVNSIVNMVYGPLMGWIDNFSDNLDMSESEKAFFDAVTTSIKATQSSCLQSNTITLRTTIVQLFKYAKDLKIFSMGSYCPDTATVMTGIDQLVNNIATHLKSNFINSLMMLDILRQPEIDSLLAYLERDYNIPEVLHLVFDLASSGDYYHFIENISETFTGSYLVRIIEDLTMDVDSDDFVGVIIKEFPDVDVFGLLVEMPKVERGYILTAFIKRLIRKLHEKCPGGALTELFLGFIHYTAYNLPTRNQLSVIINDVTQISQSKSIDDKNKPQTDRRHRREYVMPYSEQADLPLTNLYDILYLLQKVILDRIDEDLKPVLDKIALDKNTSEFYLYLDPDLQSAVSLFWRIENELISESPDSITLYQLLRDIEDIFLGHMDDMGYRVCHEPSIFLELKTLLQTAVLRMLKPLKAEDLYKLSSPMNSSKSLSLHNITVILNKMEQLLLPEIISLELVRVSDITRSDSISDVEQHLSEEITSVINEILRVTVDGYDPYEFAEPLTDLPVEYTIEQLFQYRKDEMMQTFLTSQHPVDTLSDFFIMFVDEARRRGVDTEQFLPDVWRRSNVLMSMGIRHGDDGGVVEVEEGERLAPLTSTDIDPSHYWIMVMIRGMIMR</sequence>
<dbReference type="Proteomes" id="UP001208570">
    <property type="component" value="Unassembled WGS sequence"/>
</dbReference>
<protein>
    <submittedName>
        <fullName evidence="2">Uncharacterized protein</fullName>
    </submittedName>
</protein>
<comment type="caution">
    <text evidence="2">The sequence shown here is derived from an EMBL/GenBank/DDBJ whole genome shotgun (WGS) entry which is preliminary data.</text>
</comment>